<dbReference type="PROSITE" id="PS51318">
    <property type="entry name" value="TAT"/>
    <property type="match status" value="1"/>
</dbReference>
<dbReference type="Proteomes" id="UP000198882">
    <property type="component" value="Unassembled WGS sequence"/>
</dbReference>
<protein>
    <submittedName>
        <fullName evidence="1">Uncharacterized protein</fullName>
    </submittedName>
</protein>
<sequence length="386" mass="43250">MVEDISRRNFVRNASASALAVGIAGLAGCTSSLPVVGDSSSGPGVENWLAAPSFADILDEDELGEYYEDPEFEAAEAGTRAFEYTVPEPFFDNEEETNAYSQLSTGSEFRSRVGVSATEIDWQLSSRTNWEFEFTHTERDRSGEEYEQDGSASTNVEMRGISGAFDPEDIEESLERWAEEEYDDEEELSSEGNREGLDLYEIDDSALAVGEEYVLQVTVGQHVEPIAALETVIDARWHGDELWVDDDDDARTLLDQLPSGDDVNGLFFEPMTLENAFEDEFGDEYDDIDELPDYQRESFEDQHDYDDWQSGLMGTISASEIDGETTDITTVFLYENERDADADALREHVDANRNLGEEWETLEDQSVSDEGRTLILTGTVRSRAVF</sequence>
<dbReference type="STRING" id="1095776.SAMN04515672_1195"/>
<keyword evidence="2" id="KW-1185">Reference proteome</keyword>
<dbReference type="InterPro" id="IPR006311">
    <property type="entry name" value="TAT_signal"/>
</dbReference>
<dbReference type="OrthoDB" id="197250at2157"/>
<dbReference type="RefSeq" id="WP_139171269.1">
    <property type="nucleotide sequence ID" value="NZ_FNFE01000001.1"/>
</dbReference>
<evidence type="ECO:0000313" key="2">
    <source>
        <dbReference type="Proteomes" id="UP000198882"/>
    </source>
</evidence>
<name>A0A1G8V6I0_9EURY</name>
<dbReference type="EMBL" id="FNFE01000001">
    <property type="protein sequence ID" value="SDJ61678.1"/>
    <property type="molecule type" value="Genomic_DNA"/>
</dbReference>
<gene>
    <name evidence="1" type="ORF">SAMN04515672_1195</name>
</gene>
<dbReference type="PROSITE" id="PS51257">
    <property type="entry name" value="PROKAR_LIPOPROTEIN"/>
    <property type="match status" value="1"/>
</dbReference>
<organism evidence="1 2">
    <name type="scientific">Natronorubrum texcoconense</name>
    <dbReference type="NCBI Taxonomy" id="1095776"/>
    <lineage>
        <taxon>Archaea</taxon>
        <taxon>Methanobacteriati</taxon>
        <taxon>Methanobacteriota</taxon>
        <taxon>Stenosarchaea group</taxon>
        <taxon>Halobacteria</taxon>
        <taxon>Halobacteriales</taxon>
        <taxon>Natrialbaceae</taxon>
        <taxon>Natronorubrum</taxon>
    </lineage>
</organism>
<evidence type="ECO:0000313" key="1">
    <source>
        <dbReference type="EMBL" id="SDJ61678.1"/>
    </source>
</evidence>
<dbReference type="AlphaFoldDB" id="A0A1G8V6I0"/>
<proteinExistence type="predicted"/>
<reference evidence="2" key="1">
    <citation type="submission" date="2016-10" db="EMBL/GenBank/DDBJ databases">
        <authorList>
            <person name="Varghese N."/>
            <person name="Submissions S."/>
        </authorList>
    </citation>
    <scope>NUCLEOTIDE SEQUENCE [LARGE SCALE GENOMIC DNA]</scope>
    <source>
        <strain evidence="2">B4,CECT 8067,JCM 17497</strain>
    </source>
</reference>
<accession>A0A1G8V6I0</accession>